<accession>A0AAN7JNE3</accession>
<sequence>MVPLLENSNNLTDEKKWDDPSYFLASYVSYFWEDCFCITMLQKNPERAHEGRNDQHIKGHLALPLYFKLGLFNQESFKEYNSSADIKHYTPQVQTRERAISNSDILEGTTTWDHE</sequence>
<dbReference type="AlphaFoldDB" id="A0AAN7JNE3"/>
<dbReference type="Proteomes" id="UP001345219">
    <property type="component" value="Chromosome 4"/>
</dbReference>
<proteinExistence type="predicted"/>
<gene>
    <name evidence="1" type="ORF">SAY87_004178</name>
</gene>
<evidence type="ECO:0000313" key="1">
    <source>
        <dbReference type="EMBL" id="KAK4750696.1"/>
    </source>
</evidence>
<keyword evidence="2" id="KW-1185">Reference proteome</keyword>
<protein>
    <submittedName>
        <fullName evidence="1">Uncharacterized protein</fullName>
    </submittedName>
</protein>
<evidence type="ECO:0000313" key="2">
    <source>
        <dbReference type="Proteomes" id="UP001345219"/>
    </source>
</evidence>
<reference evidence="1 2" key="1">
    <citation type="journal article" date="2023" name="Hortic Res">
        <title>Pangenome of water caltrop reveals structural variations and asymmetric subgenome divergence after allopolyploidization.</title>
        <authorList>
            <person name="Zhang X."/>
            <person name="Chen Y."/>
            <person name="Wang L."/>
            <person name="Yuan Y."/>
            <person name="Fang M."/>
            <person name="Shi L."/>
            <person name="Lu R."/>
            <person name="Comes H.P."/>
            <person name="Ma Y."/>
            <person name="Chen Y."/>
            <person name="Huang G."/>
            <person name="Zhou Y."/>
            <person name="Zheng Z."/>
            <person name="Qiu Y."/>
        </authorList>
    </citation>
    <scope>NUCLEOTIDE SEQUENCE [LARGE SCALE GENOMIC DNA]</scope>
    <source>
        <tissue evidence="1">Roots</tissue>
    </source>
</reference>
<comment type="caution">
    <text evidence="1">The sequence shown here is derived from an EMBL/GenBank/DDBJ whole genome shotgun (WGS) entry which is preliminary data.</text>
</comment>
<dbReference type="EMBL" id="JAXIOK010000017">
    <property type="protein sequence ID" value="KAK4750696.1"/>
    <property type="molecule type" value="Genomic_DNA"/>
</dbReference>
<organism evidence="1 2">
    <name type="scientific">Trapa incisa</name>
    <dbReference type="NCBI Taxonomy" id="236973"/>
    <lineage>
        <taxon>Eukaryota</taxon>
        <taxon>Viridiplantae</taxon>
        <taxon>Streptophyta</taxon>
        <taxon>Embryophyta</taxon>
        <taxon>Tracheophyta</taxon>
        <taxon>Spermatophyta</taxon>
        <taxon>Magnoliopsida</taxon>
        <taxon>eudicotyledons</taxon>
        <taxon>Gunneridae</taxon>
        <taxon>Pentapetalae</taxon>
        <taxon>rosids</taxon>
        <taxon>malvids</taxon>
        <taxon>Myrtales</taxon>
        <taxon>Lythraceae</taxon>
        <taxon>Trapa</taxon>
    </lineage>
</organism>
<name>A0AAN7JNE3_9MYRT</name>